<dbReference type="RefSeq" id="WP_039633421.1">
    <property type="nucleotide sequence ID" value="NZ_AYSO01000017.1"/>
</dbReference>
<accession>A0A0C1U009</accession>
<evidence type="ECO:0000313" key="2">
    <source>
        <dbReference type="Proteomes" id="UP000031366"/>
    </source>
</evidence>
<evidence type="ECO:0000313" key="1">
    <source>
        <dbReference type="EMBL" id="KIE46174.1"/>
    </source>
</evidence>
<dbReference type="Pfam" id="PF06949">
    <property type="entry name" value="DUF1292"/>
    <property type="match status" value="1"/>
</dbReference>
<proteinExistence type="predicted"/>
<dbReference type="EMBL" id="AYSO01000017">
    <property type="protein sequence ID" value="KIE46174.1"/>
    <property type="molecule type" value="Genomic_DNA"/>
</dbReference>
<keyword evidence="2" id="KW-1185">Reference proteome</keyword>
<comment type="caution">
    <text evidence="1">The sequence shown here is derived from an EMBL/GenBank/DDBJ whole genome shotgun (WGS) entry which is preliminary data.</text>
</comment>
<name>A0A0C1U009_9CLOT</name>
<dbReference type="InterPro" id="IPR009711">
    <property type="entry name" value="UPF0473"/>
</dbReference>
<organism evidence="1 2">
    <name type="scientific">Clostridium argentinense CDC 2741</name>
    <dbReference type="NCBI Taxonomy" id="1418104"/>
    <lineage>
        <taxon>Bacteria</taxon>
        <taxon>Bacillati</taxon>
        <taxon>Bacillota</taxon>
        <taxon>Clostridia</taxon>
        <taxon>Eubacteriales</taxon>
        <taxon>Clostridiaceae</taxon>
        <taxon>Clostridium</taxon>
    </lineage>
</organism>
<protein>
    <recommendedName>
        <fullName evidence="3">DUF1292 domain-containing protein</fullName>
    </recommendedName>
</protein>
<evidence type="ECO:0008006" key="3">
    <source>
        <dbReference type="Google" id="ProtNLM"/>
    </source>
</evidence>
<reference evidence="1 2" key="1">
    <citation type="journal article" date="2015" name="Infect. Genet. Evol.">
        <title>Genomic sequences of six botulinum neurotoxin-producing strains representing three clostridial species illustrate the mobility and diversity of botulinum neurotoxin genes.</title>
        <authorList>
            <person name="Smith T.J."/>
            <person name="Hill K.K."/>
            <person name="Xie G."/>
            <person name="Foley B.T."/>
            <person name="Williamson C.H."/>
            <person name="Foster J.T."/>
            <person name="Johnson S.L."/>
            <person name="Chertkov O."/>
            <person name="Teshima H."/>
            <person name="Gibbons H.S."/>
            <person name="Johnsky L.A."/>
            <person name="Karavis M.A."/>
            <person name="Smith L.A."/>
        </authorList>
    </citation>
    <scope>NUCLEOTIDE SEQUENCE [LARGE SCALE GENOMIC DNA]</scope>
    <source>
        <strain evidence="1 2">CDC 2741</strain>
    </source>
</reference>
<dbReference type="Proteomes" id="UP000031366">
    <property type="component" value="Unassembled WGS sequence"/>
</dbReference>
<gene>
    <name evidence="1" type="ORF">U732_1629</name>
</gene>
<sequence length="76" mass="8756">MAHNEIFKIQDTHGNDVEMELIDVIKMDNKEYIIAGPKNSNEAYAYRVTRIGEEIQYTSVGTGDEFNRVLKKYNEG</sequence>
<dbReference type="OrthoDB" id="1913407at2"/>
<dbReference type="AlphaFoldDB" id="A0A0C1U009"/>
<dbReference type="STRING" id="29341.RSJ17_11035"/>